<evidence type="ECO:0008006" key="3">
    <source>
        <dbReference type="Google" id="ProtNLM"/>
    </source>
</evidence>
<comment type="caution">
    <text evidence="1">The sequence shown here is derived from an EMBL/GenBank/DDBJ whole genome shotgun (WGS) entry which is preliminary data.</text>
</comment>
<dbReference type="AlphaFoldDB" id="A0AAV5AYC9"/>
<organism evidence="1 2">
    <name type="scientific">Granulimonas faecalis</name>
    <dbReference type="NCBI Taxonomy" id="2894155"/>
    <lineage>
        <taxon>Bacteria</taxon>
        <taxon>Bacillati</taxon>
        <taxon>Actinomycetota</taxon>
        <taxon>Coriobacteriia</taxon>
        <taxon>Coriobacteriales</taxon>
        <taxon>Kribbibacteriaceae</taxon>
        <taxon>Granulimonas</taxon>
    </lineage>
</organism>
<sequence length="340" mass="37133">MLCDLGAWIVYASRAPFTVIPKEEAAPILRDAACGARQAEGLCRLPAFQELLDLAHWLAETPRDRRVVPDLLVTDDRRRHGSGACRPHLSPKGIGPFSLLRMEGPFAEAEEPLYVVPPDLYLLMRARELDVTALAMVATTLCSTYVPRPDLGECPGRREPLVGKAVLEGFSENLPARCQGASTLRRALAITAEGSRSPMETALSVGLSAPGPLGGYGLPLPRLNHRVDIPQELGRLIGGQRTMFLDLCWPEAGWAVEYDSAMHHSEGRAVAKDRRRRAVADALGISIVPWDNLTVADPVSLGLAVESLAGHLGCPFSWDHSLSQARRGLHDRIMGPHRFW</sequence>
<dbReference type="Proteomes" id="UP001055025">
    <property type="component" value="Unassembled WGS sequence"/>
</dbReference>
<accession>A0AAV5AYC9</accession>
<keyword evidence="2" id="KW-1185">Reference proteome</keyword>
<proteinExistence type="predicted"/>
<gene>
    <name evidence="1" type="ORF">ATOP_00420</name>
</gene>
<evidence type="ECO:0000313" key="2">
    <source>
        <dbReference type="Proteomes" id="UP001055025"/>
    </source>
</evidence>
<evidence type="ECO:0000313" key="1">
    <source>
        <dbReference type="EMBL" id="GJM54387.1"/>
    </source>
</evidence>
<reference evidence="1" key="1">
    <citation type="journal article" date="2022" name="Int. J. Syst. Evol. Microbiol.">
        <title>Granulimonas faecalis gen. nov., sp. nov., and Leptogranulimonas caecicola gen. nov., sp. nov., novel lactate-producing Atopobiaceae bacteria isolated from mouse intestines, and an emended description of the family Atopobiaceae.</title>
        <authorList>
            <person name="Morinaga K."/>
            <person name="Kusada H."/>
            <person name="Sakamoto S."/>
            <person name="Murakami T."/>
            <person name="Toyoda A."/>
            <person name="Mori H."/>
            <person name="Meng X.Y."/>
            <person name="Takashino M."/>
            <person name="Murotomi K."/>
            <person name="Tamaki H."/>
        </authorList>
    </citation>
    <scope>NUCLEOTIDE SEQUENCE</scope>
    <source>
        <strain evidence="1">OPF53</strain>
    </source>
</reference>
<dbReference type="EMBL" id="BQKC01000001">
    <property type="protein sequence ID" value="GJM54387.1"/>
    <property type="molecule type" value="Genomic_DNA"/>
</dbReference>
<name>A0AAV5AYC9_9ACTN</name>
<protein>
    <recommendedName>
        <fullName evidence="3">DUF559 domain-containing protein</fullName>
    </recommendedName>
</protein>